<evidence type="ECO:0000256" key="7">
    <source>
        <dbReference type="ARBA" id="ARBA00023136"/>
    </source>
</evidence>
<dbReference type="EC" id="3.4.23.43" evidence="9"/>
<dbReference type="EC" id="2.1.1.-" evidence="9"/>
<keyword evidence="9 13" id="KW-0378">Hydrolase</keyword>
<feature type="transmembrane region" description="Helical" evidence="10">
    <location>
        <begin position="103"/>
        <end position="121"/>
    </location>
</feature>
<evidence type="ECO:0000259" key="12">
    <source>
        <dbReference type="Pfam" id="PF06750"/>
    </source>
</evidence>
<dbReference type="Pfam" id="PF01478">
    <property type="entry name" value="Peptidase_A24"/>
    <property type="match status" value="1"/>
</dbReference>
<proteinExistence type="inferred from homology"/>
<dbReference type="GO" id="GO:0016787">
    <property type="term" value="F:hydrolase activity"/>
    <property type="evidence" value="ECO:0007669"/>
    <property type="project" value="UniProtKB-KW"/>
</dbReference>
<dbReference type="Gene3D" id="1.20.120.1220">
    <property type="match status" value="1"/>
</dbReference>
<evidence type="ECO:0000256" key="10">
    <source>
        <dbReference type="SAM" id="Phobius"/>
    </source>
</evidence>
<feature type="domain" description="Prepilin type IV endopeptidase peptidase" evidence="11">
    <location>
        <begin position="133"/>
        <end position="241"/>
    </location>
</feature>
<evidence type="ECO:0000256" key="9">
    <source>
        <dbReference type="RuleBase" id="RU003794"/>
    </source>
</evidence>
<feature type="domain" description="Prepilin peptidase A24 N-terminal" evidence="12">
    <location>
        <begin position="18"/>
        <end position="123"/>
    </location>
</feature>
<evidence type="ECO:0000313" key="13">
    <source>
        <dbReference type="EMBL" id="MEF2155411.1"/>
    </source>
</evidence>
<sequence>MSFLGENPDIAYPLTAAFGLVMGSFLSTVVTRLPARIDWRNRRRAYAFLNQSDVYDPPPPDVLTGRAHCPQCKATLAWHERIPLVSYALSGGKCRHCGQPIGLMYPLLELLTMVLTVFSVWRFGFGWQGFGAMLFTWYLTAASLIDIRHGLLPDKLTLPLMWLGLVASTDNLFLAAKPALLGAVGGYVIFWFVGGLFKQLRGKSGLGRGDYKLLAAIGAWVGVGMLLPVIFASSVLGLLIGGAVWALKGRSAADPLPFGPFLALAGLLIFMIGPEQIQIWLWNLRSSLGG</sequence>
<dbReference type="EMBL" id="JAZHBO010000001">
    <property type="protein sequence ID" value="MEF2155411.1"/>
    <property type="molecule type" value="Genomic_DNA"/>
</dbReference>
<keyword evidence="9" id="KW-0489">Methyltransferase</keyword>
<organism evidence="13 14">
    <name type="scientific">Aquilutibacter rugosus</name>
    <dbReference type="NCBI Taxonomy" id="3115820"/>
    <lineage>
        <taxon>Bacteria</taxon>
        <taxon>Pseudomonadati</taxon>
        <taxon>Pseudomonadota</taxon>
        <taxon>Gammaproteobacteria</taxon>
        <taxon>Lysobacterales</taxon>
        <taxon>Lysobacteraceae</taxon>
        <taxon>Aquilutibacter</taxon>
    </lineage>
</organism>
<evidence type="ECO:0000256" key="5">
    <source>
        <dbReference type="ARBA" id="ARBA00022692"/>
    </source>
</evidence>
<feature type="transmembrane region" description="Helical" evidence="10">
    <location>
        <begin position="258"/>
        <end position="282"/>
    </location>
</feature>
<evidence type="ECO:0000256" key="2">
    <source>
        <dbReference type="ARBA" id="ARBA00005801"/>
    </source>
</evidence>
<reference evidence="13 14" key="1">
    <citation type="submission" date="2024-01" db="EMBL/GenBank/DDBJ databases">
        <title>Novel species of the genus Luteimonas isolated from rivers.</title>
        <authorList>
            <person name="Lu H."/>
        </authorList>
    </citation>
    <scope>NUCLEOTIDE SEQUENCE [LARGE SCALE GENOMIC DNA]</scope>
    <source>
        <strain evidence="13 14">FXH3W</strain>
    </source>
</reference>
<comment type="catalytic activity">
    <reaction evidence="9">
        <text>Typically cleaves a -Gly-|-Phe- bond to release an N-terminal, basic peptide of 5-8 residues from type IV prepilin, and then N-methylates the new N-terminal amino group, the methyl donor being S-adenosyl-L-methionine.</text>
        <dbReference type="EC" id="3.4.23.43"/>
    </reaction>
</comment>
<dbReference type="PANTHER" id="PTHR30487:SF0">
    <property type="entry name" value="PREPILIN LEADER PEPTIDASE_N-METHYLTRANSFERASE-RELATED"/>
    <property type="match status" value="1"/>
</dbReference>
<evidence type="ECO:0000256" key="3">
    <source>
        <dbReference type="ARBA" id="ARBA00022475"/>
    </source>
</evidence>
<feature type="transmembrane region" description="Helical" evidence="10">
    <location>
        <begin position="127"/>
        <end position="145"/>
    </location>
</feature>
<comment type="caution">
    <text evidence="13">The sequence shown here is derived from an EMBL/GenBank/DDBJ whole genome shotgun (WGS) entry which is preliminary data.</text>
</comment>
<keyword evidence="3" id="KW-1003">Cell membrane</keyword>
<dbReference type="InterPro" id="IPR050882">
    <property type="entry name" value="Prepilin_peptidase/N-MTase"/>
</dbReference>
<keyword evidence="9" id="KW-0645">Protease</keyword>
<keyword evidence="6 10" id="KW-1133">Transmembrane helix</keyword>
<dbReference type="InterPro" id="IPR014032">
    <property type="entry name" value="Peptidase_A24A_bac"/>
</dbReference>
<keyword evidence="13" id="KW-0418">Kinase</keyword>
<accession>A0ABU7UXX5</accession>
<evidence type="ECO:0000256" key="8">
    <source>
        <dbReference type="RuleBase" id="RU003793"/>
    </source>
</evidence>
<keyword evidence="9" id="KW-0808">Transferase</keyword>
<dbReference type="RefSeq" id="WP_331703458.1">
    <property type="nucleotide sequence ID" value="NZ_JAZHBO010000001.1"/>
</dbReference>
<evidence type="ECO:0000259" key="11">
    <source>
        <dbReference type="Pfam" id="PF01478"/>
    </source>
</evidence>
<feature type="transmembrane region" description="Helical" evidence="10">
    <location>
        <begin position="12"/>
        <end position="35"/>
    </location>
</feature>
<keyword evidence="5 9" id="KW-0812">Transmembrane</keyword>
<dbReference type="GO" id="GO:0016301">
    <property type="term" value="F:kinase activity"/>
    <property type="evidence" value="ECO:0007669"/>
    <property type="project" value="UniProtKB-KW"/>
</dbReference>
<keyword evidence="4" id="KW-0997">Cell inner membrane</keyword>
<name>A0ABU7UXX5_9GAMM</name>
<gene>
    <name evidence="13" type="ORF">V3390_04085</name>
</gene>
<evidence type="ECO:0000256" key="1">
    <source>
        <dbReference type="ARBA" id="ARBA00004429"/>
    </source>
</evidence>
<comment type="function">
    <text evidence="9">Plays an essential role in type IV pili and type II pseudopili formation by proteolytically removing the leader sequence from substrate proteins and subsequently monomethylating the alpha-amino group of the newly exposed N-terminal phenylalanine.</text>
</comment>
<evidence type="ECO:0000313" key="14">
    <source>
        <dbReference type="Proteomes" id="UP001356170"/>
    </source>
</evidence>
<evidence type="ECO:0000256" key="4">
    <source>
        <dbReference type="ARBA" id="ARBA00022519"/>
    </source>
</evidence>
<dbReference type="PANTHER" id="PTHR30487">
    <property type="entry name" value="TYPE 4 PREPILIN-LIKE PROTEINS LEADER PEPTIDE-PROCESSING ENZYME"/>
    <property type="match status" value="1"/>
</dbReference>
<evidence type="ECO:0000256" key="6">
    <source>
        <dbReference type="ARBA" id="ARBA00022989"/>
    </source>
</evidence>
<dbReference type="Pfam" id="PF06750">
    <property type="entry name" value="A24_N_bact"/>
    <property type="match status" value="1"/>
</dbReference>
<feature type="transmembrane region" description="Helical" evidence="10">
    <location>
        <begin position="217"/>
        <end position="246"/>
    </location>
</feature>
<keyword evidence="7 10" id="KW-0472">Membrane</keyword>
<comment type="subcellular location">
    <subcellularLocation>
        <location evidence="1">Cell inner membrane</location>
        <topology evidence="1">Multi-pass membrane protein</topology>
    </subcellularLocation>
    <subcellularLocation>
        <location evidence="9">Cell membrane</location>
        <topology evidence="9">Multi-pass membrane protein</topology>
    </subcellularLocation>
</comment>
<keyword evidence="9" id="KW-0511">Multifunctional enzyme</keyword>
<dbReference type="InterPro" id="IPR000045">
    <property type="entry name" value="Prepilin_IV_endopep_pep"/>
</dbReference>
<dbReference type="PRINTS" id="PR00864">
    <property type="entry name" value="PREPILNPTASE"/>
</dbReference>
<comment type="similarity">
    <text evidence="2 8">Belongs to the peptidase A24 family.</text>
</comment>
<feature type="transmembrane region" description="Helical" evidence="10">
    <location>
        <begin position="180"/>
        <end position="197"/>
    </location>
</feature>
<protein>
    <recommendedName>
        <fullName evidence="9">Prepilin leader peptidase/N-methyltransferase</fullName>
        <ecNumber evidence="9">2.1.1.-</ecNumber>
        <ecNumber evidence="9">3.4.23.43</ecNumber>
    </recommendedName>
</protein>
<dbReference type="Proteomes" id="UP001356170">
    <property type="component" value="Unassembled WGS sequence"/>
</dbReference>
<keyword evidence="14" id="KW-1185">Reference proteome</keyword>
<dbReference type="InterPro" id="IPR010627">
    <property type="entry name" value="Prepilin_pept_A24_N"/>
</dbReference>